<keyword evidence="2" id="KW-1185">Reference proteome</keyword>
<evidence type="ECO:0000256" key="1">
    <source>
        <dbReference type="SAM" id="MobiDB-lite"/>
    </source>
</evidence>
<dbReference type="Proteomes" id="UP000887574">
    <property type="component" value="Unplaced"/>
</dbReference>
<dbReference type="AlphaFoldDB" id="A0A915DGV4"/>
<organism evidence="2 3">
    <name type="scientific">Ditylenchus dipsaci</name>
    <dbReference type="NCBI Taxonomy" id="166011"/>
    <lineage>
        <taxon>Eukaryota</taxon>
        <taxon>Metazoa</taxon>
        <taxon>Ecdysozoa</taxon>
        <taxon>Nematoda</taxon>
        <taxon>Chromadorea</taxon>
        <taxon>Rhabditida</taxon>
        <taxon>Tylenchina</taxon>
        <taxon>Tylenchomorpha</taxon>
        <taxon>Sphaerularioidea</taxon>
        <taxon>Anguinidae</taxon>
        <taxon>Anguininae</taxon>
        <taxon>Ditylenchus</taxon>
    </lineage>
</organism>
<evidence type="ECO:0000313" key="3">
    <source>
        <dbReference type="WBParaSite" id="jg19738"/>
    </source>
</evidence>
<accession>A0A915DGV4</accession>
<name>A0A915DGV4_9BILA</name>
<dbReference type="WBParaSite" id="jg19738">
    <property type="protein sequence ID" value="jg19738"/>
    <property type="gene ID" value="jg19738"/>
</dbReference>
<reference evidence="3" key="1">
    <citation type="submission" date="2022-11" db="UniProtKB">
        <authorList>
            <consortium name="WormBaseParasite"/>
        </authorList>
    </citation>
    <scope>IDENTIFICATION</scope>
</reference>
<proteinExistence type="predicted"/>
<feature type="region of interest" description="Disordered" evidence="1">
    <location>
        <begin position="46"/>
        <end position="87"/>
    </location>
</feature>
<feature type="region of interest" description="Disordered" evidence="1">
    <location>
        <begin position="1"/>
        <end position="22"/>
    </location>
</feature>
<evidence type="ECO:0000313" key="2">
    <source>
        <dbReference type="Proteomes" id="UP000887574"/>
    </source>
</evidence>
<sequence>MSNSEQDGSGSRKRKAYPTEKKLQAVDYANKYSKVSASRKFNFTWSKLPEDDSEDPAATFGSMPQNGQFTYGHHPPRRGGSNPLLAKLPPDIDLEGGTLLSVEEREEVDPEDNCKVHITTFHILSADRTEESTLTKKRKLKVNCTQSLKRVEFVNGKEAKFEEKTTILDNSDALRQYPSVGGQSLALQHSNSAQDLAINDVLMRTQDTFLSLLNEKRDQLVKMFPELFSNLRTQPAIFDAPSTIMETIQNPDGSTTTRTKSSKAFSPEQIFANLFLRFLNSHELY</sequence>
<protein>
    <submittedName>
        <fullName evidence="3">Uncharacterized protein</fullName>
    </submittedName>
</protein>